<evidence type="ECO:0000313" key="13">
    <source>
        <dbReference type="EMBL" id="SOC09528.1"/>
    </source>
</evidence>
<evidence type="ECO:0000256" key="1">
    <source>
        <dbReference type="ARBA" id="ARBA00012423"/>
    </source>
</evidence>
<feature type="domain" description="Serine aminopeptidase S33" evidence="12">
    <location>
        <begin position="25"/>
        <end position="130"/>
    </location>
</feature>
<dbReference type="PRINTS" id="PR00111">
    <property type="entry name" value="ABHYDROLASE"/>
</dbReference>
<reference evidence="14" key="1">
    <citation type="submission" date="2017-08" db="EMBL/GenBank/DDBJ databases">
        <authorList>
            <person name="Varghese N."/>
            <person name="Submissions S."/>
        </authorList>
    </citation>
    <scope>NUCLEOTIDE SEQUENCE [LARGE SCALE GENOMIC DNA]</scope>
    <source>
        <strain evidence="14">JA276</strain>
    </source>
</reference>
<dbReference type="EC" id="3.1.2.22" evidence="1"/>
<dbReference type="InterPro" id="IPR022742">
    <property type="entry name" value="Hydrolase_4"/>
</dbReference>
<dbReference type="AlphaFoldDB" id="A0A285SPU0"/>
<evidence type="ECO:0000256" key="6">
    <source>
        <dbReference type="ARBA" id="ARBA00041520"/>
    </source>
</evidence>
<evidence type="ECO:0000256" key="11">
    <source>
        <dbReference type="ARBA" id="ARBA00047972"/>
    </source>
</evidence>
<organism evidence="13 14">
    <name type="scientific">Rhodobacter maris</name>
    <dbReference type="NCBI Taxonomy" id="446682"/>
    <lineage>
        <taxon>Bacteria</taxon>
        <taxon>Pseudomonadati</taxon>
        <taxon>Pseudomonadota</taxon>
        <taxon>Alphaproteobacteria</taxon>
        <taxon>Rhodobacterales</taxon>
        <taxon>Rhodobacter group</taxon>
        <taxon>Rhodobacter</taxon>
    </lineage>
</organism>
<dbReference type="SUPFAM" id="SSF53474">
    <property type="entry name" value="alpha/beta-Hydrolases"/>
    <property type="match status" value="1"/>
</dbReference>
<evidence type="ECO:0000259" key="12">
    <source>
        <dbReference type="Pfam" id="PF12146"/>
    </source>
</evidence>
<dbReference type="GO" id="GO:0008474">
    <property type="term" value="F:palmitoyl-(protein) hydrolase activity"/>
    <property type="evidence" value="ECO:0007669"/>
    <property type="project" value="UniProtKB-EC"/>
</dbReference>
<dbReference type="OrthoDB" id="9813296at2"/>
<evidence type="ECO:0000256" key="9">
    <source>
        <dbReference type="ARBA" id="ARBA00046047"/>
    </source>
</evidence>
<protein>
    <recommendedName>
        <fullName evidence="5">Palmitoyl-protein thioesterase ABHD10, mitochondrial</fullName>
        <ecNumber evidence="4">3.1.1.93</ecNumber>
        <ecNumber evidence="1">3.1.2.22</ecNumber>
    </recommendedName>
    <alternativeName>
        <fullName evidence="7">Acyl-protein thioesterase ABHD10</fullName>
    </alternativeName>
    <alternativeName>
        <fullName evidence="8">Alpha/beta hydrolase domain-containing protein 10</fullName>
    </alternativeName>
    <alternativeName>
        <fullName evidence="6">Mycophenolic acid acyl-glucuronide esterase, mitochondrial</fullName>
    </alternativeName>
</protein>
<dbReference type="InterPro" id="IPR029058">
    <property type="entry name" value="AB_hydrolase_fold"/>
</dbReference>
<dbReference type="GO" id="GO:0102390">
    <property type="term" value="F:mycophenolic acid acyl-glucuronide esterase activity"/>
    <property type="evidence" value="ECO:0007669"/>
    <property type="project" value="UniProtKB-EC"/>
</dbReference>
<dbReference type="Proteomes" id="UP000219111">
    <property type="component" value="Unassembled WGS sequence"/>
</dbReference>
<accession>A0A285SPU0</accession>
<dbReference type="PANTHER" id="PTHR16138">
    <property type="entry name" value="MYCOPHENOLIC ACID ACYL-GLUCURONIDE ESTERASE, MITOCHONDRIAL"/>
    <property type="match status" value="1"/>
</dbReference>
<sequence length="244" mass="26737">MTEFFTTPEGHRIAYQKRSGSGPGVMFLHGLHSDMSGDKAEALDAWAAANGRAFVRFDCSGHGQSSESYPETSVKDWFADAKAVLHEIAEGPQVLVGSSMGGWLALLLARECPEKVAALVTVAAAQDFTEDGYFAALTDEQKTALMDQGYVDLQYGPQPYRIMKKFIVDGRDHFVMRDPLPLPMPTRLLQGSLDRSVPPDWAVKLFNHAEGEDIRLTMVKGADHRFSAPDNIALIKATLEALPV</sequence>
<comment type="catalytic activity">
    <reaction evidence="11">
        <text>mycophenolic acid O-acyl-beta-D-glucuronide + H2O = mycophenolate + D-glucuronate + H(+)</text>
        <dbReference type="Rhea" id="RHEA:34179"/>
        <dbReference type="ChEBI" id="CHEBI:15377"/>
        <dbReference type="ChEBI" id="CHEBI:15378"/>
        <dbReference type="ChEBI" id="CHEBI:58720"/>
        <dbReference type="ChEBI" id="CHEBI:62932"/>
        <dbReference type="ChEBI" id="CHEBI:66982"/>
        <dbReference type="EC" id="3.1.1.93"/>
    </reaction>
    <physiologicalReaction direction="left-to-right" evidence="11">
        <dbReference type="Rhea" id="RHEA:34180"/>
    </physiologicalReaction>
</comment>
<dbReference type="RefSeq" id="WP_097070277.1">
    <property type="nucleotide sequence ID" value="NZ_OBMT01000007.1"/>
</dbReference>
<evidence type="ECO:0000256" key="4">
    <source>
        <dbReference type="ARBA" id="ARBA00039132"/>
    </source>
</evidence>
<evidence type="ECO:0000313" key="14">
    <source>
        <dbReference type="Proteomes" id="UP000219111"/>
    </source>
</evidence>
<dbReference type="InterPro" id="IPR052382">
    <property type="entry name" value="ABHD10_acyl-thioesterase"/>
</dbReference>
<gene>
    <name evidence="13" type="ORF">SAMN05877831_107145</name>
</gene>
<dbReference type="PANTHER" id="PTHR16138:SF7">
    <property type="entry name" value="PALMITOYL-PROTEIN THIOESTERASE ABHD10, MITOCHONDRIAL"/>
    <property type="match status" value="1"/>
</dbReference>
<dbReference type="Pfam" id="PF12146">
    <property type="entry name" value="Hydrolase_4"/>
    <property type="match status" value="1"/>
</dbReference>
<keyword evidence="2" id="KW-0378">Hydrolase</keyword>
<evidence type="ECO:0000256" key="2">
    <source>
        <dbReference type="ARBA" id="ARBA00022801"/>
    </source>
</evidence>
<evidence type="ECO:0000256" key="5">
    <source>
        <dbReference type="ARBA" id="ARBA00039314"/>
    </source>
</evidence>
<dbReference type="Gene3D" id="3.40.50.1820">
    <property type="entry name" value="alpha/beta hydrolase"/>
    <property type="match status" value="1"/>
</dbReference>
<dbReference type="EMBL" id="OBMT01000007">
    <property type="protein sequence ID" value="SOC09528.1"/>
    <property type="molecule type" value="Genomic_DNA"/>
</dbReference>
<dbReference type="GO" id="GO:0004553">
    <property type="term" value="F:hydrolase activity, hydrolyzing O-glycosyl compounds"/>
    <property type="evidence" value="ECO:0007669"/>
    <property type="project" value="TreeGrafter"/>
</dbReference>
<comment type="function">
    <text evidence="9">Acts as an acyl-protein thioesterase that hydrolyzes fatty acids from acylated residues in proteins. Regulates the mitochondrial S-depalmitoylation of the nucleophilic active site residue of peroxiredoxin-5/PRDX5, a key antioxidant protein, therefore modulating mitochondrial antioxidant ability. Also catalyzes the deglucuronidation of mycophenolic acid acyl-glucuronide, an active metabolite of the immunosuppressant drug mycophenolate.</text>
</comment>
<dbReference type="InterPro" id="IPR000073">
    <property type="entry name" value="AB_hydrolase_1"/>
</dbReference>
<keyword evidence="14" id="KW-1185">Reference proteome</keyword>
<evidence type="ECO:0000256" key="7">
    <source>
        <dbReference type="ARBA" id="ARBA00042645"/>
    </source>
</evidence>
<evidence type="ECO:0000256" key="8">
    <source>
        <dbReference type="ARBA" id="ARBA00042704"/>
    </source>
</evidence>
<keyword evidence="3" id="KW-0809">Transit peptide</keyword>
<dbReference type="EC" id="3.1.1.93" evidence="4"/>
<name>A0A285SPU0_9RHOB</name>
<evidence type="ECO:0000256" key="3">
    <source>
        <dbReference type="ARBA" id="ARBA00022946"/>
    </source>
</evidence>
<evidence type="ECO:0000256" key="10">
    <source>
        <dbReference type="ARBA" id="ARBA00047409"/>
    </source>
</evidence>
<proteinExistence type="predicted"/>
<comment type="catalytic activity">
    <reaction evidence="10">
        <text>S-hexadecanoyl-L-cysteinyl-[protein] + H2O = L-cysteinyl-[protein] + hexadecanoate + H(+)</text>
        <dbReference type="Rhea" id="RHEA:19233"/>
        <dbReference type="Rhea" id="RHEA-COMP:10131"/>
        <dbReference type="Rhea" id="RHEA-COMP:11032"/>
        <dbReference type="ChEBI" id="CHEBI:7896"/>
        <dbReference type="ChEBI" id="CHEBI:15377"/>
        <dbReference type="ChEBI" id="CHEBI:15378"/>
        <dbReference type="ChEBI" id="CHEBI:29950"/>
        <dbReference type="ChEBI" id="CHEBI:74151"/>
        <dbReference type="EC" id="3.1.2.22"/>
    </reaction>
    <physiologicalReaction direction="left-to-right" evidence="10">
        <dbReference type="Rhea" id="RHEA:19234"/>
    </physiologicalReaction>
</comment>